<dbReference type="STRING" id="4072.A0A2G2YQJ7"/>
<gene>
    <name evidence="2" type="ORF">T459_22811</name>
</gene>
<sequence>MGTGNTVIPSNPLETPKNETIARLTQEIEDLRRELNRDKDLTNFSITLQSPLPKPRNATLNPPCFPSLDSPVPENFPPQHSLPTNNNLPPTTPANPPNQLPIFTPPQSHPPTYITYATPPNPALINPPNQSLVHILYASPPVNTYSPT</sequence>
<feature type="region of interest" description="Disordered" evidence="1">
    <location>
        <begin position="46"/>
        <end position="112"/>
    </location>
</feature>
<reference evidence="2 3" key="1">
    <citation type="journal article" date="2014" name="Nat. Genet.">
        <title>Genome sequence of the hot pepper provides insights into the evolution of pungency in Capsicum species.</title>
        <authorList>
            <person name="Kim S."/>
            <person name="Park M."/>
            <person name="Yeom S.I."/>
            <person name="Kim Y.M."/>
            <person name="Lee J.M."/>
            <person name="Lee H.A."/>
            <person name="Seo E."/>
            <person name="Choi J."/>
            <person name="Cheong K."/>
            <person name="Kim K.T."/>
            <person name="Jung K."/>
            <person name="Lee G.W."/>
            <person name="Oh S.K."/>
            <person name="Bae C."/>
            <person name="Kim S.B."/>
            <person name="Lee H.Y."/>
            <person name="Kim S.Y."/>
            <person name="Kim M.S."/>
            <person name="Kang B.C."/>
            <person name="Jo Y.D."/>
            <person name="Yang H.B."/>
            <person name="Jeong H.J."/>
            <person name="Kang W.H."/>
            <person name="Kwon J.K."/>
            <person name="Shin C."/>
            <person name="Lim J.Y."/>
            <person name="Park J.H."/>
            <person name="Huh J.H."/>
            <person name="Kim J.S."/>
            <person name="Kim B.D."/>
            <person name="Cohen O."/>
            <person name="Paran I."/>
            <person name="Suh M.C."/>
            <person name="Lee S.B."/>
            <person name="Kim Y.K."/>
            <person name="Shin Y."/>
            <person name="Noh S.J."/>
            <person name="Park J."/>
            <person name="Seo Y.S."/>
            <person name="Kwon S.Y."/>
            <person name="Kim H.A."/>
            <person name="Park J.M."/>
            <person name="Kim H.J."/>
            <person name="Choi S.B."/>
            <person name="Bosland P.W."/>
            <person name="Reeves G."/>
            <person name="Jo S.H."/>
            <person name="Lee B.W."/>
            <person name="Cho H.T."/>
            <person name="Choi H.S."/>
            <person name="Lee M.S."/>
            <person name="Yu Y."/>
            <person name="Do Choi Y."/>
            <person name="Park B.S."/>
            <person name="van Deynze A."/>
            <person name="Ashrafi H."/>
            <person name="Hill T."/>
            <person name="Kim W.T."/>
            <person name="Pai H.S."/>
            <person name="Ahn H.K."/>
            <person name="Yeam I."/>
            <person name="Giovannoni J.J."/>
            <person name="Rose J.K."/>
            <person name="Sorensen I."/>
            <person name="Lee S.J."/>
            <person name="Kim R.W."/>
            <person name="Choi I.Y."/>
            <person name="Choi B.S."/>
            <person name="Lim J.S."/>
            <person name="Lee Y.H."/>
            <person name="Choi D."/>
        </authorList>
    </citation>
    <scope>NUCLEOTIDE SEQUENCE [LARGE SCALE GENOMIC DNA]</scope>
    <source>
        <strain evidence="3">cv. CM334</strain>
    </source>
</reference>
<evidence type="ECO:0000313" key="3">
    <source>
        <dbReference type="Proteomes" id="UP000222542"/>
    </source>
</evidence>
<name>A0A2G2YQJ7_CAPAN</name>
<reference evidence="2 3" key="2">
    <citation type="journal article" date="2017" name="Genome Biol.">
        <title>New reference genome sequences of hot pepper reveal the massive evolution of plant disease-resistance genes by retroduplication.</title>
        <authorList>
            <person name="Kim S."/>
            <person name="Park J."/>
            <person name="Yeom S.I."/>
            <person name="Kim Y.M."/>
            <person name="Seo E."/>
            <person name="Kim K.T."/>
            <person name="Kim M.S."/>
            <person name="Lee J.M."/>
            <person name="Cheong K."/>
            <person name="Shin H.S."/>
            <person name="Kim S.B."/>
            <person name="Han K."/>
            <person name="Lee J."/>
            <person name="Park M."/>
            <person name="Lee H.A."/>
            <person name="Lee H.Y."/>
            <person name="Lee Y."/>
            <person name="Oh S."/>
            <person name="Lee J.H."/>
            <person name="Choi E."/>
            <person name="Choi E."/>
            <person name="Lee S.E."/>
            <person name="Jeon J."/>
            <person name="Kim H."/>
            <person name="Choi G."/>
            <person name="Song H."/>
            <person name="Lee J."/>
            <person name="Lee S.C."/>
            <person name="Kwon J.K."/>
            <person name="Lee H.Y."/>
            <person name="Koo N."/>
            <person name="Hong Y."/>
            <person name="Kim R.W."/>
            <person name="Kang W.H."/>
            <person name="Huh J.H."/>
            <person name="Kang B.C."/>
            <person name="Yang T.J."/>
            <person name="Lee Y.H."/>
            <person name="Bennetzen J.L."/>
            <person name="Choi D."/>
        </authorList>
    </citation>
    <scope>NUCLEOTIDE SEQUENCE [LARGE SCALE GENOMIC DNA]</scope>
    <source>
        <strain evidence="3">cv. CM334</strain>
    </source>
</reference>
<protein>
    <submittedName>
        <fullName evidence="2">Uncharacterized protein</fullName>
    </submittedName>
</protein>
<organism evidence="2 3">
    <name type="scientific">Capsicum annuum</name>
    <name type="common">Capsicum pepper</name>
    <dbReference type="NCBI Taxonomy" id="4072"/>
    <lineage>
        <taxon>Eukaryota</taxon>
        <taxon>Viridiplantae</taxon>
        <taxon>Streptophyta</taxon>
        <taxon>Embryophyta</taxon>
        <taxon>Tracheophyta</taxon>
        <taxon>Spermatophyta</taxon>
        <taxon>Magnoliopsida</taxon>
        <taxon>eudicotyledons</taxon>
        <taxon>Gunneridae</taxon>
        <taxon>Pentapetalae</taxon>
        <taxon>asterids</taxon>
        <taxon>lamiids</taxon>
        <taxon>Solanales</taxon>
        <taxon>Solanaceae</taxon>
        <taxon>Solanoideae</taxon>
        <taxon>Capsiceae</taxon>
        <taxon>Capsicum</taxon>
    </lineage>
</organism>
<dbReference type="Proteomes" id="UP000222542">
    <property type="component" value="Unassembled WGS sequence"/>
</dbReference>
<dbReference type="Gramene" id="PHT72026">
    <property type="protein sequence ID" value="PHT72026"/>
    <property type="gene ID" value="T459_22811"/>
</dbReference>
<dbReference type="EMBL" id="AYRZ02000009">
    <property type="protein sequence ID" value="PHT72026.1"/>
    <property type="molecule type" value="Genomic_DNA"/>
</dbReference>
<dbReference type="AlphaFoldDB" id="A0A2G2YQJ7"/>
<accession>A0A2G2YQJ7</accession>
<feature type="compositionally biased region" description="Pro residues" evidence="1">
    <location>
        <begin position="90"/>
        <end position="109"/>
    </location>
</feature>
<comment type="caution">
    <text evidence="2">The sequence shown here is derived from an EMBL/GenBank/DDBJ whole genome shotgun (WGS) entry which is preliminary data.</text>
</comment>
<evidence type="ECO:0000256" key="1">
    <source>
        <dbReference type="SAM" id="MobiDB-lite"/>
    </source>
</evidence>
<dbReference type="SMR" id="A0A2G2YQJ7"/>
<evidence type="ECO:0000313" key="2">
    <source>
        <dbReference type="EMBL" id="PHT72026.1"/>
    </source>
</evidence>
<keyword evidence="3" id="KW-1185">Reference proteome</keyword>
<proteinExistence type="predicted"/>